<keyword evidence="2" id="KW-1185">Reference proteome</keyword>
<dbReference type="Proteomes" id="UP000318420">
    <property type="component" value="Segment"/>
</dbReference>
<evidence type="ECO:0000313" key="1">
    <source>
        <dbReference type="EMBL" id="QDH47163.1"/>
    </source>
</evidence>
<evidence type="ECO:0000313" key="2">
    <source>
        <dbReference type="Proteomes" id="UP000318420"/>
    </source>
</evidence>
<gene>
    <name evidence="1" type="ORF">LAh10_163</name>
</gene>
<proteinExistence type="predicted"/>
<sequence length="178" mass="20945">MHPNAERVMNGVFDEIIFYDKIEGPRIYMDWDFGQNPIAVGGKESDMKVPRLERLAKILEWEDKTSWVLTFTNGEWPSCSIESVDRRVTKDPDWELPFDTVEECLLHIHDHMGEKGLVYRSKQEMPLDLTSVVKPWDLSKETYTNEEVRILMEMMKAEFVETTNQLFDRMLGRLAIKE</sequence>
<name>A0A514A1K7_9CAUD</name>
<organism evidence="1 2">
    <name type="scientific">Aeromonas phage LAh10</name>
    <dbReference type="NCBI Taxonomy" id="2591025"/>
    <lineage>
        <taxon>Viruses</taxon>
        <taxon>Duplodnaviria</taxon>
        <taxon>Heunggongvirae</taxon>
        <taxon>Uroviricota</taxon>
        <taxon>Caudoviricetes</taxon>
        <taxon>Chimalliviridae</taxon>
        <taxon>Ludhianavirus</taxon>
        <taxon>Ludhianavirus LAh10</taxon>
    </lineage>
</organism>
<protein>
    <submittedName>
        <fullName evidence="1">Uncharacterized protein</fullName>
    </submittedName>
</protein>
<dbReference type="EMBL" id="MK838116">
    <property type="protein sequence ID" value="QDH47163.1"/>
    <property type="molecule type" value="Genomic_DNA"/>
</dbReference>
<reference evidence="1 2" key="1">
    <citation type="submission" date="2019-04" db="EMBL/GenBank/DDBJ databases">
        <title>Novel bacteriophages capable of disrupting biofilms from clinical strains of Aeromonas hydrophila with intrinsic antibiotic resistance.</title>
        <authorList>
            <person name="Kabwe M."/>
            <person name="Brown T.L."/>
            <person name="Speirs L."/>
            <person name="Ku H."/>
            <person name="Leach M."/>
            <person name="Chan H.T."/>
            <person name="Petrovski S."/>
            <person name="Lock P."/>
            <person name="Tucci J."/>
        </authorList>
    </citation>
    <scope>NUCLEOTIDE SEQUENCE [LARGE SCALE GENOMIC DNA]</scope>
</reference>
<accession>A0A514A1K7</accession>